<dbReference type="Gene3D" id="3.20.20.80">
    <property type="entry name" value="Glycosidases"/>
    <property type="match status" value="1"/>
</dbReference>
<gene>
    <name evidence="12" type="ORF">PG999_006926</name>
</gene>
<dbReference type="SMART" id="SM01029">
    <property type="entry name" value="BetaGal_dom2"/>
    <property type="match status" value="1"/>
</dbReference>
<dbReference type="Pfam" id="PF01301">
    <property type="entry name" value="Glyco_hydro_35"/>
    <property type="match status" value="1"/>
</dbReference>
<dbReference type="PANTHER" id="PTHR23421">
    <property type="entry name" value="BETA-GALACTOSIDASE RELATED"/>
    <property type="match status" value="1"/>
</dbReference>
<dbReference type="InterPro" id="IPR008979">
    <property type="entry name" value="Galactose-bd-like_sf"/>
</dbReference>
<dbReference type="InterPro" id="IPR031330">
    <property type="entry name" value="Gly_Hdrlase_35_cat"/>
</dbReference>
<feature type="domain" description="Beta-galactosidase" evidence="11">
    <location>
        <begin position="414"/>
        <end position="599"/>
    </location>
</feature>
<keyword evidence="10" id="KW-0472">Membrane</keyword>
<dbReference type="SUPFAM" id="SSF117100">
    <property type="entry name" value="Beta-galactosidase LacA, domain 3"/>
    <property type="match status" value="1"/>
</dbReference>
<evidence type="ECO:0000256" key="8">
    <source>
        <dbReference type="RuleBase" id="RU000675"/>
    </source>
</evidence>
<evidence type="ECO:0000256" key="1">
    <source>
        <dbReference type="ARBA" id="ARBA00001412"/>
    </source>
</evidence>
<dbReference type="Proteomes" id="UP001392437">
    <property type="component" value="Unassembled WGS sequence"/>
</dbReference>
<name>A0AAW0QWU5_9PEZI</name>
<dbReference type="EC" id="3.2.1.23" evidence="3 8"/>
<keyword evidence="4" id="KW-0732">Signal</keyword>
<evidence type="ECO:0000313" key="12">
    <source>
        <dbReference type="EMBL" id="KAK8114857.1"/>
    </source>
</evidence>
<dbReference type="GO" id="GO:0005975">
    <property type="term" value="P:carbohydrate metabolic process"/>
    <property type="evidence" value="ECO:0007669"/>
    <property type="project" value="InterPro"/>
</dbReference>
<dbReference type="InterPro" id="IPR037110">
    <property type="entry name" value="Betagal_dom2_sf"/>
</dbReference>
<keyword evidence="7 8" id="KW-0326">Glycosidase</keyword>
<evidence type="ECO:0000256" key="7">
    <source>
        <dbReference type="ARBA" id="ARBA00023295"/>
    </source>
</evidence>
<evidence type="ECO:0000256" key="5">
    <source>
        <dbReference type="ARBA" id="ARBA00022801"/>
    </source>
</evidence>
<dbReference type="GO" id="GO:0004565">
    <property type="term" value="F:beta-galactosidase activity"/>
    <property type="evidence" value="ECO:0007669"/>
    <property type="project" value="UniProtKB-EC"/>
</dbReference>
<evidence type="ECO:0000256" key="2">
    <source>
        <dbReference type="ARBA" id="ARBA00009809"/>
    </source>
</evidence>
<feature type="transmembrane region" description="Helical" evidence="10">
    <location>
        <begin position="7"/>
        <end position="31"/>
    </location>
</feature>
<evidence type="ECO:0000256" key="9">
    <source>
        <dbReference type="RuleBase" id="RU003679"/>
    </source>
</evidence>
<comment type="similarity">
    <text evidence="2 9">Belongs to the glycosyl hydrolase 35 family.</text>
</comment>
<keyword evidence="13" id="KW-1185">Reference proteome</keyword>
<keyword evidence="10" id="KW-1133">Transmembrane helix</keyword>
<comment type="catalytic activity">
    <reaction evidence="1 8">
        <text>Hydrolysis of terminal non-reducing beta-D-galactose residues in beta-D-galactosides.</text>
        <dbReference type="EC" id="3.2.1.23"/>
    </reaction>
</comment>
<evidence type="ECO:0000313" key="13">
    <source>
        <dbReference type="Proteomes" id="UP001392437"/>
    </source>
</evidence>
<sequence>PPFARVFALYLTMRLFSAFVILYGLVLGAVATSNNLTDQVTWDRYSLSINGNRTYIYSAEFHYQRLPVPELWPDIFQKFKANGFNTISVYFFWSYHSAAEGVYDFETPGKDLQRLFDHAKEAGLWVIARAGPYCNAETNGGGLALWGSDGSLGKIRTGDETYHQAWLPWITKIGRIIAANQITEGGPVILNQIENEYQQPGSPHTPGSTQVTHMKQIEAAFRAAGVVVPFTHNEKGMRSQSWSRDYQDVGGAVDVYGLDSYPGGLSCTNLNTGFNVVRTYHQWFQNYSFTQPEYLPEFEGGWFSNWGSDTFYDECTTEHDPAFADVYYKNNIGQRVTLHNIYMAYGGTNWGQCKRTPAPSLTTRKHKLNQPHEAAAPQVYSSYDYSAPLRETRQQGDKLFQSKLIGLFTRVSADLQKTDMVGNGTGHRVSSTSAYSWILKNPDTGAGFYVVQQNKTPSRENISFSVDLETSTGPITIPKVELGGRQSKILVSDYTFGSHTLVYCSADIAAYGVFGGGVDVLVLYLKQGQTGQFAFKDEEGNKQPLTYDVYGDSTFSADKTMAGAAKSAFTYTQAAGTTAVRFSNGVLVYLLDQPTAWRFWAPATTSSPAVKPSEQIFVLGPYLVRSASVQGSELHIDGDSDVATALEAYTGTPIDAIIWNGQSAAAIKTDYGSYQINITGANDRQINLPKLANWKSADSLPEVKPDYDDSRWTVCNKTSTLSPSAPETLPVLFSSDYGYYSGAKVYRGYLDGANATSVYLSASGGLGFGWNAWLNGQLVGGHPGNGSLTSTSATLALPRDALRPETNVLTVVVDYHGHDQASTAKGVLNPRGLLGAYLLPTGTKENTGFKQWKIQGNAGGSANIDARLGWHLPGFDTADFNESSPAQGLDGPGIRFYVTDFELDIDEDLDVPLGVALSAPVGTVARVMFWVNGYQYGKYVPHIGPQTVFPFPPGVVNNRKNNTLAVSLWAQTSAGAKLADVKLVSYGQYQTSFKFTQDWSHLQPGWADRSSYA</sequence>
<evidence type="ECO:0000256" key="3">
    <source>
        <dbReference type="ARBA" id="ARBA00012756"/>
    </source>
</evidence>
<dbReference type="InterPro" id="IPR018954">
    <property type="entry name" value="Betagal_dom2"/>
</dbReference>
<dbReference type="SUPFAM" id="SSF49785">
    <property type="entry name" value="Galactose-binding domain-like"/>
    <property type="match status" value="2"/>
</dbReference>
<dbReference type="InterPro" id="IPR001944">
    <property type="entry name" value="Glycoside_Hdrlase_35"/>
</dbReference>
<organism evidence="12 13">
    <name type="scientific">Apiospora kogelbergensis</name>
    <dbReference type="NCBI Taxonomy" id="1337665"/>
    <lineage>
        <taxon>Eukaryota</taxon>
        <taxon>Fungi</taxon>
        <taxon>Dikarya</taxon>
        <taxon>Ascomycota</taxon>
        <taxon>Pezizomycotina</taxon>
        <taxon>Sordariomycetes</taxon>
        <taxon>Xylariomycetidae</taxon>
        <taxon>Amphisphaeriales</taxon>
        <taxon>Apiosporaceae</taxon>
        <taxon>Apiospora</taxon>
    </lineage>
</organism>
<dbReference type="InterPro" id="IPR025972">
    <property type="entry name" value="BetaGal_dom3"/>
</dbReference>
<dbReference type="InterPro" id="IPR036833">
    <property type="entry name" value="BetaGal_dom3_sf"/>
</dbReference>
<proteinExistence type="inferred from homology"/>
<dbReference type="InterPro" id="IPR025300">
    <property type="entry name" value="BetaGal_jelly_roll_dom"/>
</dbReference>
<dbReference type="Pfam" id="PF13363">
    <property type="entry name" value="BetaGal_dom3"/>
    <property type="match status" value="1"/>
</dbReference>
<reference evidence="12 13" key="1">
    <citation type="submission" date="2023-01" db="EMBL/GenBank/DDBJ databases">
        <title>Analysis of 21 Apiospora genomes using comparative genomics revels a genus with tremendous synthesis potential of carbohydrate active enzymes and secondary metabolites.</title>
        <authorList>
            <person name="Sorensen T."/>
        </authorList>
    </citation>
    <scope>NUCLEOTIDE SEQUENCE [LARGE SCALE GENOMIC DNA]</scope>
    <source>
        <strain evidence="12 13">CBS 117206</strain>
    </source>
</reference>
<dbReference type="Gene3D" id="2.60.390.10">
    <property type="entry name" value="Beta-galactosidase, domain 3"/>
    <property type="match status" value="1"/>
</dbReference>
<keyword evidence="6" id="KW-0325">Glycoprotein</keyword>
<protein>
    <recommendedName>
        <fullName evidence="3 8">Beta-galactosidase</fullName>
        <ecNumber evidence="3 8">3.2.1.23</ecNumber>
    </recommendedName>
</protein>
<evidence type="ECO:0000256" key="4">
    <source>
        <dbReference type="ARBA" id="ARBA00022729"/>
    </source>
</evidence>
<dbReference type="EMBL" id="JAQQWP010000006">
    <property type="protein sequence ID" value="KAK8114857.1"/>
    <property type="molecule type" value="Genomic_DNA"/>
</dbReference>
<keyword evidence="5 8" id="KW-0378">Hydrolase</keyword>
<dbReference type="Gene3D" id="2.60.120.260">
    <property type="entry name" value="Galactose-binding domain-like"/>
    <property type="match status" value="2"/>
</dbReference>
<evidence type="ECO:0000256" key="10">
    <source>
        <dbReference type="SAM" id="Phobius"/>
    </source>
</evidence>
<comment type="caution">
    <text evidence="12">The sequence shown here is derived from an EMBL/GenBank/DDBJ whole genome shotgun (WGS) entry which is preliminary data.</text>
</comment>
<dbReference type="SUPFAM" id="SSF51011">
    <property type="entry name" value="Glycosyl hydrolase domain"/>
    <property type="match status" value="1"/>
</dbReference>
<accession>A0AAW0QWU5</accession>
<dbReference type="InterPro" id="IPR019801">
    <property type="entry name" value="Glyco_hydro_35_CS"/>
</dbReference>
<evidence type="ECO:0000259" key="11">
    <source>
        <dbReference type="SMART" id="SM01029"/>
    </source>
</evidence>
<dbReference type="Pfam" id="PF13364">
    <property type="entry name" value="BetaGal_ABD2"/>
    <property type="match status" value="2"/>
</dbReference>
<evidence type="ECO:0000256" key="6">
    <source>
        <dbReference type="ARBA" id="ARBA00023180"/>
    </source>
</evidence>
<dbReference type="PROSITE" id="PS01182">
    <property type="entry name" value="GLYCOSYL_HYDROL_F35"/>
    <property type="match status" value="1"/>
</dbReference>
<dbReference type="InterPro" id="IPR017853">
    <property type="entry name" value="GH"/>
</dbReference>
<keyword evidence="10" id="KW-0812">Transmembrane</keyword>
<feature type="non-terminal residue" evidence="12">
    <location>
        <position position="1"/>
    </location>
</feature>
<dbReference type="AlphaFoldDB" id="A0AAW0QWU5"/>
<dbReference type="PRINTS" id="PR00742">
    <property type="entry name" value="GLHYDRLASE35"/>
</dbReference>
<dbReference type="SUPFAM" id="SSF51445">
    <property type="entry name" value="(Trans)glycosidases"/>
    <property type="match status" value="1"/>
</dbReference>
<dbReference type="Pfam" id="PF10435">
    <property type="entry name" value="BetaGal_dom2"/>
    <property type="match status" value="1"/>
</dbReference>
<dbReference type="Gene3D" id="2.102.20.10">
    <property type="entry name" value="Beta-galactosidase, domain 2"/>
    <property type="match status" value="1"/>
</dbReference>